<evidence type="ECO:0000313" key="2">
    <source>
        <dbReference type="Proteomes" id="UP001341840"/>
    </source>
</evidence>
<dbReference type="EMBL" id="JASCZI010213892">
    <property type="protein sequence ID" value="MED6201716.1"/>
    <property type="molecule type" value="Genomic_DNA"/>
</dbReference>
<protein>
    <submittedName>
        <fullName evidence="1">Uncharacterized protein</fullName>
    </submittedName>
</protein>
<sequence length="110" mass="12437">MERIGVRRAERYERGKHGEVFGYVGRSNKGECVGGFVSGVRRGFRNWGGPQKQSGHSVFVDNLSSNGAVKAVEMMNDAPWNECKLYVTMSGDRREGVKRWRAQRNGEQKD</sequence>
<dbReference type="Proteomes" id="UP001341840">
    <property type="component" value="Unassembled WGS sequence"/>
</dbReference>
<name>A0ABU6XWN3_9FABA</name>
<organism evidence="1 2">
    <name type="scientific">Stylosanthes scabra</name>
    <dbReference type="NCBI Taxonomy" id="79078"/>
    <lineage>
        <taxon>Eukaryota</taxon>
        <taxon>Viridiplantae</taxon>
        <taxon>Streptophyta</taxon>
        <taxon>Embryophyta</taxon>
        <taxon>Tracheophyta</taxon>
        <taxon>Spermatophyta</taxon>
        <taxon>Magnoliopsida</taxon>
        <taxon>eudicotyledons</taxon>
        <taxon>Gunneridae</taxon>
        <taxon>Pentapetalae</taxon>
        <taxon>rosids</taxon>
        <taxon>fabids</taxon>
        <taxon>Fabales</taxon>
        <taxon>Fabaceae</taxon>
        <taxon>Papilionoideae</taxon>
        <taxon>50 kb inversion clade</taxon>
        <taxon>dalbergioids sensu lato</taxon>
        <taxon>Dalbergieae</taxon>
        <taxon>Pterocarpus clade</taxon>
        <taxon>Stylosanthes</taxon>
    </lineage>
</organism>
<comment type="caution">
    <text evidence="1">The sequence shown here is derived from an EMBL/GenBank/DDBJ whole genome shotgun (WGS) entry which is preliminary data.</text>
</comment>
<gene>
    <name evidence="1" type="ORF">PIB30_097869</name>
</gene>
<accession>A0ABU6XWN3</accession>
<evidence type="ECO:0000313" key="1">
    <source>
        <dbReference type="EMBL" id="MED6201716.1"/>
    </source>
</evidence>
<keyword evidence="2" id="KW-1185">Reference proteome</keyword>
<reference evidence="1 2" key="1">
    <citation type="journal article" date="2023" name="Plants (Basel)">
        <title>Bridging the Gap: Combining Genomics and Transcriptomics Approaches to Understand Stylosanthes scabra, an Orphan Legume from the Brazilian Caatinga.</title>
        <authorList>
            <person name="Ferreira-Neto J.R.C."/>
            <person name="da Silva M.D."/>
            <person name="Binneck E."/>
            <person name="de Melo N.F."/>
            <person name="da Silva R.H."/>
            <person name="de Melo A.L.T.M."/>
            <person name="Pandolfi V."/>
            <person name="Bustamante F.O."/>
            <person name="Brasileiro-Vidal A.C."/>
            <person name="Benko-Iseppon A.M."/>
        </authorList>
    </citation>
    <scope>NUCLEOTIDE SEQUENCE [LARGE SCALE GENOMIC DNA]</scope>
    <source>
        <tissue evidence="1">Leaves</tissue>
    </source>
</reference>
<proteinExistence type="predicted"/>